<accession>A0A840V4R5</accession>
<proteinExistence type="predicted"/>
<name>A0A840V4R5_9BACT</name>
<reference evidence="1 2" key="1">
    <citation type="submission" date="2020-08" db="EMBL/GenBank/DDBJ databases">
        <title>Genomic Encyclopedia of Type Strains, Phase IV (KMG-IV): sequencing the most valuable type-strain genomes for metagenomic binning, comparative biology and taxonomic classification.</title>
        <authorList>
            <person name="Goeker M."/>
        </authorList>
    </citation>
    <scope>NUCLEOTIDE SEQUENCE [LARGE SCALE GENOMIC DNA]</scope>
    <source>
        <strain evidence="1 2">YC6886</strain>
    </source>
</reference>
<dbReference type="AlphaFoldDB" id="A0A840V4R5"/>
<dbReference type="EMBL" id="JACHFD010000023">
    <property type="protein sequence ID" value="MBB5353267.1"/>
    <property type="molecule type" value="Genomic_DNA"/>
</dbReference>
<dbReference type="Proteomes" id="UP000557717">
    <property type="component" value="Unassembled WGS sequence"/>
</dbReference>
<evidence type="ECO:0000313" key="1">
    <source>
        <dbReference type="EMBL" id="MBB5353267.1"/>
    </source>
</evidence>
<keyword evidence="2" id="KW-1185">Reference proteome</keyword>
<dbReference type="RefSeq" id="WP_184020972.1">
    <property type="nucleotide sequence ID" value="NZ_JACHFD010000023.1"/>
</dbReference>
<protein>
    <submittedName>
        <fullName evidence="1">Uncharacterized protein</fullName>
    </submittedName>
</protein>
<evidence type="ECO:0000313" key="2">
    <source>
        <dbReference type="Proteomes" id="UP000557717"/>
    </source>
</evidence>
<gene>
    <name evidence="1" type="ORF">HNR46_003522</name>
</gene>
<comment type="caution">
    <text evidence="1">The sequence shown here is derived from an EMBL/GenBank/DDBJ whole genome shotgun (WGS) entry which is preliminary data.</text>
</comment>
<sequence length="142" mass="15156">MRGSPIFRTLFLVLGLVLAAAGVHTLTRPRTPVAPSFSPAATTSPAKAQSIPFELTLSAAAREVVIESNGETQTFTPAGPLLSGHLLATGEHPTIFLTILWVEADATPRFAKLRLEPPGSATRSHTFDAVGDLEDVWEPHLH</sequence>
<organism evidence="1 2">
    <name type="scientific">Haloferula luteola</name>
    <dbReference type="NCBI Taxonomy" id="595692"/>
    <lineage>
        <taxon>Bacteria</taxon>
        <taxon>Pseudomonadati</taxon>
        <taxon>Verrucomicrobiota</taxon>
        <taxon>Verrucomicrobiia</taxon>
        <taxon>Verrucomicrobiales</taxon>
        <taxon>Verrucomicrobiaceae</taxon>
        <taxon>Haloferula</taxon>
    </lineage>
</organism>